<feature type="compositionally biased region" description="Acidic residues" evidence="1">
    <location>
        <begin position="84"/>
        <end position="98"/>
    </location>
</feature>
<organism evidence="2 3">
    <name type="scientific">Emergomyces africanus</name>
    <dbReference type="NCBI Taxonomy" id="1955775"/>
    <lineage>
        <taxon>Eukaryota</taxon>
        <taxon>Fungi</taxon>
        <taxon>Dikarya</taxon>
        <taxon>Ascomycota</taxon>
        <taxon>Pezizomycotina</taxon>
        <taxon>Eurotiomycetes</taxon>
        <taxon>Eurotiomycetidae</taxon>
        <taxon>Onygenales</taxon>
        <taxon>Ajellomycetaceae</taxon>
        <taxon>Emergomyces</taxon>
    </lineage>
</organism>
<sequence length="98" mass="10713">MSRPALEIWTPCHETGLAFNVLSTQAPAGHEATLAVEISDGLLSWAVCSQQIRLRKLAPSPATELPARNLGSWKPESSSLDHDDRDDDDDDDDDDNVN</sequence>
<evidence type="ECO:0000313" key="3">
    <source>
        <dbReference type="Proteomes" id="UP000091918"/>
    </source>
</evidence>
<dbReference type="EMBL" id="LGUA01000250">
    <property type="protein sequence ID" value="OAX82829.1"/>
    <property type="molecule type" value="Genomic_DNA"/>
</dbReference>
<evidence type="ECO:0000313" key="2">
    <source>
        <dbReference type="EMBL" id="OAX82829.1"/>
    </source>
</evidence>
<feature type="region of interest" description="Disordered" evidence="1">
    <location>
        <begin position="59"/>
        <end position="98"/>
    </location>
</feature>
<dbReference type="AlphaFoldDB" id="A0A1B7P1C9"/>
<name>A0A1B7P1C9_9EURO</name>
<proteinExistence type="predicted"/>
<dbReference type="Proteomes" id="UP000091918">
    <property type="component" value="Unassembled WGS sequence"/>
</dbReference>
<reference evidence="2 3" key="1">
    <citation type="submission" date="2015-07" db="EMBL/GenBank/DDBJ databases">
        <title>Emmonsia species relationships and genome sequence.</title>
        <authorList>
            <person name="Cuomo C.A."/>
            <person name="Schwartz I.S."/>
            <person name="Kenyon C."/>
            <person name="de Hoog G.S."/>
            <person name="Govender N.P."/>
            <person name="Botha A."/>
            <person name="Moreno L."/>
            <person name="de Vries M."/>
            <person name="Munoz J.F."/>
            <person name="Stielow J.B."/>
        </authorList>
    </citation>
    <scope>NUCLEOTIDE SEQUENCE [LARGE SCALE GENOMIC DNA]</scope>
    <source>
        <strain evidence="2 3">CBS 136260</strain>
    </source>
</reference>
<protein>
    <submittedName>
        <fullName evidence="2">Uncharacterized protein</fullName>
    </submittedName>
</protein>
<accession>A0A1B7P1C9</accession>
<gene>
    <name evidence="2" type="ORF">ACJ72_02821</name>
</gene>
<evidence type="ECO:0000256" key="1">
    <source>
        <dbReference type="SAM" id="MobiDB-lite"/>
    </source>
</evidence>
<comment type="caution">
    <text evidence="2">The sequence shown here is derived from an EMBL/GenBank/DDBJ whole genome shotgun (WGS) entry which is preliminary data.</text>
</comment>
<keyword evidence="3" id="KW-1185">Reference proteome</keyword>